<dbReference type="Proteomes" id="UP000679307">
    <property type="component" value="Chromosome"/>
</dbReference>
<evidence type="ECO:0000259" key="2">
    <source>
        <dbReference type="Pfam" id="PF03372"/>
    </source>
</evidence>
<keyword evidence="4" id="KW-1185">Reference proteome</keyword>
<evidence type="ECO:0000313" key="3">
    <source>
        <dbReference type="EMBL" id="QVT80879.1"/>
    </source>
</evidence>
<dbReference type="PROSITE" id="PS51318">
    <property type="entry name" value="TAT"/>
    <property type="match status" value="1"/>
</dbReference>
<dbReference type="EMBL" id="CP075371">
    <property type="protein sequence ID" value="QVT80879.1"/>
    <property type="molecule type" value="Genomic_DNA"/>
</dbReference>
<evidence type="ECO:0000256" key="1">
    <source>
        <dbReference type="SAM" id="SignalP"/>
    </source>
</evidence>
<name>A0ABX8EK31_9ACTN</name>
<dbReference type="Pfam" id="PF03372">
    <property type="entry name" value="Exo_endo_phos"/>
    <property type="match status" value="1"/>
</dbReference>
<dbReference type="InterPro" id="IPR005135">
    <property type="entry name" value="Endo/exonuclease/phosphatase"/>
</dbReference>
<protein>
    <recommendedName>
        <fullName evidence="2">Endonuclease/exonuclease/phosphatase domain-containing protein</fullName>
    </recommendedName>
</protein>
<feature type="signal peptide" evidence="1">
    <location>
        <begin position="1"/>
        <end position="42"/>
    </location>
</feature>
<keyword evidence="1" id="KW-0732">Signal</keyword>
<dbReference type="InterPro" id="IPR036691">
    <property type="entry name" value="Endo/exonu/phosph_ase_sf"/>
</dbReference>
<dbReference type="RefSeq" id="WP_214056350.1">
    <property type="nucleotide sequence ID" value="NZ_CP075371.1"/>
</dbReference>
<reference evidence="3 4" key="1">
    <citation type="submission" date="2021-05" db="EMBL/GenBank/DDBJ databases">
        <title>Complete genome of Nocardioides aquaticus KCTC 9944T isolated from meromictic and hypersaline Ekho Lake, Antarctica.</title>
        <authorList>
            <person name="Hwang K."/>
            <person name="Kim K.M."/>
            <person name="Choe H."/>
        </authorList>
    </citation>
    <scope>NUCLEOTIDE SEQUENCE [LARGE SCALE GENOMIC DNA]</scope>
    <source>
        <strain evidence="3 4">KCTC 9944</strain>
    </source>
</reference>
<organism evidence="3 4">
    <name type="scientific">Nocardioides aquaticus</name>
    <dbReference type="NCBI Taxonomy" id="160826"/>
    <lineage>
        <taxon>Bacteria</taxon>
        <taxon>Bacillati</taxon>
        <taxon>Actinomycetota</taxon>
        <taxon>Actinomycetes</taxon>
        <taxon>Propionibacteriales</taxon>
        <taxon>Nocardioidaceae</taxon>
        <taxon>Nocardioides</taxon>
    </lineage>
</organism>
<gene>
    <name evidence="3" type="ORF">ENKNEFLB_03280</name>
</gene>
<accession>A0ABX8EK31</accession>
<dbReference type="InterPro" id="IPR006311">
    <property type="entry name" value="TAT_signal"/>
</dbReference>
<feature type="chain" id="PRO_5045344560" description="Endonuclease/exonuclease/phosphatase domain-containing protein" evidence="1">
    <location>
        <begin position="43"/>
        <end position="462"/>
    </location>
</feature>
<feature type="domain" description="Endonuclease/exonuclease/phosphatase" evidence="2">
    <location>
        <begin position="182"/>
        <end position="288"/>
    </location>
</feature>
<dbReference type="Gene3D" id="3.60.10.10">
    <property type="entry name" value="Endonuclease/exonuclease/phosphatase"/>
    <property type="match status" value="1"/>
</dbReference>
<dbReference type="SUPFAM" id="SSF56219">
    <property type="entry name" value="DNase I-like"/>
    <property type="match status" value="1"/>
</dbReference>
<sequence length="462" mass="49945">MNHPPRPRTRAPRSRRTRLVAALLTLPAVTASLLVAPVPAVADPTGTDPTVVELERAASLKGSDLTIVQANLRSPQPFAGFQADARKVQGFAPDFITYNEVAFRNDALLAPAGYKMWRTAGQYTGASPVAWRSDRWEMTARGTRQVSSYGKKPPGRTTLLGMRFASWVTLRSTIDDRVLSVISMHAAPKVRGMPDLRRTAVRNLGTLVRELAPRGPVLVGGDFNVGARSTSYPADLLGAAQLRSTFERLQSWFGTGDHGGNTIDYLFVRDAGQLEADVHFPVELNSDHDAVVAGLSWTTKAPGATVEVRNDPGGEVAQQRAVVVENLREIRSAPVGGLVQVATQGLTLRAVYRDLLAAVERGVKVRYVTRGSRLSEHEALLAARLRASAGSSFRQCTASCAAQWRTHQMPSVVLVSRVDGTPRSTVSSTRRMRAGMVQRAARAVSTTRSSSLAAAVAAFQYR</sequence>
<proteinExistence type="predicted"/>
<evidence type="ECO:0000313" key="4">
    <source>
        <dbReference type="Proteomes" id="UP000679307"/>
    </source>
</evidence>